<evidence type="ECO:0000313" key="2">
    <source>
        <dbReference type="Proteomes" id="UP000315423"/>
    </source>
</evidence>
<comment type="caution">
    <text evidence="1">The sequence shown here is derived from an EMBL/GenBank/DDBJ whole genome shotgun (WGS) entry which is preliminary data.</text>
</comment>
<name>A0AC61SBS9_9EURY</name>
<dbReference type="Proteomes" id="UP000315423">
    <property type="component" value="Unassembled WGS sequence"/>
</dbReference>
<dbReference type="EMBL" id="QYBA01000078">
    <property type="protein sequence ID" value="TKY92095.1"/>
    <property type="molecule type" value="Genomic_DNA"/>
</dbReference>
<organism evidence="1 2">
    <name type="scientific">Candidatus Methanomarinus sp</name>
    <dbReference type="NCBI Taxonomy" id="3386244"/>
    <lineage>
        <taxon>Archaea</taxon>
        <taxon>Methanobacteriati</taxon>
        <taxon>Methanobacteriota</taxon>
        <taxon>Stenosarchaea group</taxon>
        <taxon>Methanomicrobia</taxon>
        <taxon>Methanosarcinales</taxon>
        <taxon>ANME-2 cluster</taxon>
        <taxon>Candidatus Methanocomedenaceae</taxon>
        <taxon>Candidatus Methanomarinus</taxon>
    </lineage>
</organism>
<gene>
    <name evidence="1" type="ORF">C5S46_02460</name>
</gene>
<evidence type="ECO:0000313" key="1">
    <source>
        <dbReference type="EMBL" id="TKY92095.1"/>
    </source>
</evidence>
<proteinExistence type="predicted"/>
<sequence>MAQSEDFETEIYEWAKVNATASGYKLNPDYDIVMTAVKGLANNKKKYGEMYCSCREISGDKEKDKKIICPCVYRSRDMDRKGACKCALYVK</sequence>
<accession>A0AC61SBS9</accession>
<protein>
    <submittedName>
        <fullName evidence="1">FtrB</fullName>
    </submittedName>
</protein>
<reference evidence="1" key="1">
    <citation type="submission" date="2018-09" db="EMBL/GenBank/DDBJ databases">
        <title>A genomic encyclopedia of anaerobic methanotrophic archaea.</title>
        <authorList>
            <person name="Skennerton C.T."/>
            <person name="Chadwick G.L."/>
            <person name="Laso-Perez R."/>
            <person name="Leu A.O."/>
            <person name="Speth D.R."/>
            <person name="Yu H."/>
            <person name="Morgan-Lang C."/>
            <person name="Hatzenpichler R."/>
            <person name="Goudeau D."/>
            <person name="Malmstrom R."/>
            <person name="Woyke T."/>
            <person name="Hallam S."/>
            <person name="Tyson G.W."/>
            <person name="Wegener G."/>
            <person name="Boetius A."/>
            <person name="Orphan V.J."/>
        </authorList>
    </citation>
    <scope>NUCLEOTIDE SEQUENCE</scope>
    <source>
        <strain evidence="1">CONS3730D10UFb2</strain>
    </source>
</reference>